<dbReference type="AlphaFoldDB" id="A0A1H4H634"/>
<keyword evidence="1" id="KW-1133">Transmembrane helix</keyword>
<feature type="transmembrane region" description="Helical" evidence="1">
    <location>
        <begin position="6"/>
        <end position="26"/>
    </location>
</feature>
<keyword evidence="1" id="KW-0812">Transmembrane</keyword>
<evidence type="ECO:0000313" key="3">
    <source>
        <dbReference type="Proteomes" id="UP000198584"/>
    </source>
</evidence>
<feature type="transmembrane region" description="Helical" evidence="1">
    <location>
        <begin position="103"/>
        <end position="121"/>
    </location>
</feature>
<organism evidence="2 3">
    <name type="scientific">Thalassobacillus cyri</name>
    <dbReference type="NCBI Taxonomy" id="571932"/>
    <lineage>
        <taxon>Bacteria</taxon>
        <taxon>Bacillati</taxon>
        <taxon>Bacillota</taxon>
        <taxon>Bacilli</taxon>
        <taxon>Bacillales</taxon>
        <taxon>Bacillaceae</taxon>
        <taxon>Thalassobacillus</taxon>
    </lineage>
</organism>
<protein>
    <recommendedName>
        <fullName evidence="4">DUF3397 domain-containing protein</fullName>
    </recommendedName>
</protein>
<keyword evidence="3" id="KW-1185">Reference proteome</keyword>
<evidence type="ECO:0000256" key="1">
    <source>
        <dbReference type="SAM" id="Phobius"/>
    </source>
</evidence>
<dbReference type="OrthoDB" id="2353183at2"/>
<dbReference type="EMBL" id="FNQR01000023">
    <property type="protein sequence ID" value="SEB17229.1"/>
    <property type="molecule type" value="Genomic_DNA"/>
</dbReference>
<dbReference type="Proteomes" id="UP000198584">
    <property type="component" value="Unassembled WGS sequence"/>
</dbReference>
<evidence type="ECO:0000313" key="2">
    <source>
        <dbReference type="EMBL" id="SEB17229.1"/>
    </source>
</evidence>
<reference evidence="2 3" key="1">
    <citation type="submission" date="2016-10" db="EMBL/GenBank/DDBJ databases">
        <authorList>
            <person name="de Groot N.N."/>
        </authorList>
    </citation>
    <scope>NUCLEOTIDE SEQUENCE [LARGE SCALE GENOMIC DNA]</scope>
    <source>
        <strain evidence="2 3">CCM7597</strain>
    </source>
</reference>
<dbReference type="InterPro" id="IPR016945">
    <property type="entry name" value="UCP030092"/>
</dbReference>
<gene>
    <name evidence="2" type="ORF">SAMN05421743_12326</name>
</gene>
<feature type="transmembrane region" description="Helical" evidence="1">
    <location>
        <begin position="65"/>
        <end position="83"/>
    </location>
</feature>
<dbReference type="Pfam" id="PF11877">
    <property type="entry name" value="DUF3397"/>
    <property type="match status" value="1"/>
</dbReference>
<dbReference type="PIRSF" id="PIRSF030092">
    <property type="entry name" value="UCP030092"/>
    <property type="match status" value="1"/>
</dbReference>
<accession>A0A1H4H634</accession>
<dbReference type="RefSeq" id="WP_093046615.1">
    <property type="nucleotide sequence ID" value="NZ_FNQR01000023.1"/>
</dbReference>
<feature type="transmembrane region" description="Helical" evidence="1">
    <location>
        <begin position="38"/>
        <end position="59"/>
    </location>
</feature>
<keyword evidence="1" id="KW-0472">Membrane</keyword>
<sequence length="127" mass="14849">MGDVLIYIYAAALTMPIPILFVFYFIYRKIYRHKWKAIHKTTNLATLLFILSVDLLARVLFDQSFFGYILLLLLLILAGTVIIQHRLHEEVAFKRAWKGFWRFNSLLFGFLYIGLSIYGLTGKLLTL</sequence>
<dbReference type="InterPro" id="IPR024515">
    <property type="entry name" value="DUF3397"/>
</dbReference>
<dbReference type="STRING" id="571932.SAMN05421743_12326"/>
<evidence type="ECO:0008006" key="4">
    <source>
        <dbReference type="Google" id="ProtNLM"/>
    </source>
</evidence>
<proteinExistence type="predicted"/>
<name>A0A1H4H634_9BACI</name>